<gene>
    <name evidence="2" type="ORF">GLOTRDRAFT_132096</name>
</gene>
<organism evidence="2 3">
    <name type="scientific">Gloeophyllum trabeum (strain ATCC 11539 / FP-39264 / Madison 617)</name>
    <name type="common">Brown rot fungus</name>
    <dbReference type="NCBI Taxonomy" id="670483"/>
    <lineage>
        <taxon>Eukaryota</taxon>
        <taxon>Fungi</taxon>
        <taxon>Dikarya</taxon>
        <taxon>Basidiomycota</taxon>
        <taxon>Agaricomycotina</taxon>
        <taxon>Agaricomycetes</taxon>
        <taxon>Gloeophyllales</taxon>
        <taxon>Gloeophyllaceae</taxon>
        <taxon>Gloeophyllum</taxon>
    </lineage>
</organism>
<accession>S7PZF7</accession>
<dbReference type="AlphaFoldDB" id="S7PZF7"/>
<dbReference type="KEGG" id="gtr:GLOTRDRAFT_132096"/>
<protein>
    <submittedName>
        <fullName evidence="2">Uncharacterized protein</fullName>
    </submittedName>
</protein>
<feature type="compositionally biased region" description="Basic and acidic residues" evidence="1">
    <location>
        <begin position="50"/>
        <end position="65"/>
    </location>
</feature>
<reference evidence="2 3" key="1">
    <citation type="journal article" date="2012" name="Science">
        <title>The Paleozoic origin of enzymatic lignin decomposition reconstructed from 31 fungal genomes.</title>
        <authorList>
            <person name="Floudas D."/>
            <person name="Binder M."/>
            <person name="Riley R."/>
            <person name="Barry K."/>
            <person name="Blanchette R.A."/>
            <person name="Henrissat B."/>
            <person name="Martinez A.T."/>
            <person name="Otillar R."/>
            <person name="Spatafora J.W."/>
            <person name="Yadav J.S."/>
            <person name="Aerts A."/>
            <person name="Benoit I."/>
            <person name="Boyd A."/>
            <person name="Carlson A."/>
            <person name="Copeland A."/>
            <person name="Coutinho P.M."/>
            <person name="de Vries R.P."/>
            <person name="Ferreira P."/>
            <person name="Findley K."/>
            <person name="Foster B."/>
            <person name="Gaskell J."/>
            <person name="Glotzer D."/>
            <person name="Gorecki P."/>
            <person name="Heitman J."/>
            <person name="Hesse C."/>
            <person name="Hori C."/>
            <person name="Igarashi K."/>
            <person name="Jurgens J.A."/>
            <person name="Kallen N."/>
            <person name="Kersten P."/>
            <person name="Kohler A."/>
            <person name="Kuees U."/>
            <person name="Kumar T.K.A."/>
            <person name="Kuo A."/>
            <person name="LaButti K."/>
            <person name="Larrondo L.F."/>
            <person name="Lindquist E."/>
            <person name="Ling A."/>
            <person name="Lombard V."/>
            <person name="Lucas S."/>
            <person name="Lundell T."/>
            <person name="Martin R."/>
            <person name="McLaughlin D.J."/>
            <person name="Morgenstern I."/>
            <person name="Morin E."/>
            <person name="Murat C."/>
            <person name="Nagy L.G."/>
            <person name="Nolan M."/>
            <person name="Ohm R.A."/>
            <person name="Patyshakuliyeva A."/>
            <person name="Rokas A."/>
            <person name="Ruiz-Duenas F.J."/>
            <person name="Sabat G."/>
            <person name="Salamov A."/>
            <person name="Samejima M."/>
            <person name="Schmutz J."/>
            <person name="Slot J.C."/>
            <person name="St John F."/>
            <person name="Stenlid J."/>
            <person name="Sun H."/>
            <person name="Sun S."/>
            <person name="Syed K."/>
            <person name="Tsang A."/>
            <person name="Wiebenga A."/>
            <person name="Young D."/>
            <person name="Pisabarro A."/>
            <person name="Eastwood D.C."/>
            <person name="Martin F."/>
            <person name="Cullen D."/>
            <person name="Grigoriev I.V."/>
            <person name="Hibbett D.S."/>
        </authorList>
    </citation>
    <scope>NUCLEOTIDE SEQUENCE [LARGE SCALE GENOMIC DNA]</scope>
    <source>
        <strain evidence="2 3">ATCC 11539</strain>
    </source>
</reference>
<sequence length="127" mass="13682">MSYLNNVASEPEDRHVVHPRDRDERRTGSQINVEAPVVPSDSGHFISEGADSREGFEARQARGEFADGGESGTNLSYGQGQQENAETPGLGQRMKGSLEKVAGKAMRDPGLVEKGEALKTNQPGNNM</sequence>
<dbReference type="OrthoDB" id="3170343at2759"/>
<dbReference type="HOGENOM" id="CLU_1970794_0_0_1"/>
<feature type="compositionally biased region" description="Polar residues" evidence="1">
    <location>
        <begin position="72"/>
        <end position="85"/>
    </location>
</feature>
<name>S7PZF7_GLOTA</name>
<evidence type="ECO:0000313" key="3">
    <source>
        <dbReference type="Proteomes" id="UP000030669"/>
    </source>
</evidence>
<dbReference type="EMBL" id="KB469307">
    <property type="protein sequence ID" value="EPQ52863.1"/>
    <property type="molecule type" value="Genomic_DNA"/>
</dbReference>
<dbReference type="GeneID" id="19302434"/>
<evidence type="ECO:0000256" key="1">
    <source>
        <dbReference type="SAM" id="MobiDB-lite"/>
    </source>
</evidence>
<keyword evidence="3" id="KW-1185">Reference proteome</keyword>
<feature type="region of interest" description="Disordered" evidence="1">
    <location>
        <begin position="1"/>
        <end position="127"/>
    </location>
</feature>
<evidence type="ECO:0000313" key="2">
    <source>
        <dbReference type="EMBL" id="EPQ52863.1"/>
    </source>
</evidence>
<feature type="compositionally biased region" description="Basic and acidic residues" evidence="1">
    <location>
        <begin position="11"/>
        <end position="27"/>
    </location>
</feature>
<proteinExistence type="predicted"/>
<dbReference type="Proteomes" id="UP000030669">
    <property type="component" value="Unassembled WGS sequence"/>
</dbReference>
<dbReference type="RefSeq" id="XP_007869103.1">
    <property type="nucleotide sequence ID" value="XM_007870912.1"/>
</dbReference>
<feature type="compositionally biased region" description="Basic and acidic residues" evidence="1">
    <location>
        <begin position="96"/>
        <end position="117"/>
    </location>
</feature>